<dbReference type="SUPFAM" id="SSF53474">
    <property type="entry name" value="alpha/beta-Hydrolases"/>
    <property type="match status" value="1"/>
</dbReference>
<reference evidence="6 7" key="1">
    <citation type="submission" date="2019-06" db="EMBL/GenBank/DDBJ databases">
        <title>Whole genome shotgun sequence of Zoogloea ramigera NBRC 15342.</title>
        <authorList>
            <person name="Hosoyama A."/>
            <person name="Uohara A."/>
            <person name="Ohji S."/>
            <person name="Ichikawa N."/>
        </authorList>
    </citation>
    <scope>NUCLEOTIDE SEQUENCE [LARGE SCALE GENOMIC DNA]</scope>
    <source>
        <strain evidence="6 7">NBRC 15342</strain>
    </source>
</reference>
<evidence type="ECO:0000259" key="4">
    <source>
        <dbReference type="Pfam" id="PF07167"/>
    </source>
</evidence>
<dbReference type="InterPro" id="IPR029058">
    <property type="entry name" value="AB_hydrolase_fold"/>
</dbReference>
<feature type="domain" description="Poly-beta-hydroxybutyrate polymerase N-terminal" evidence="5">
    <location>
        <begin position="49"/>
        <end position="88"/>
    </location>
</feature>
<dbReference type="RefSeq" id="WP_141349126.1">
    <property type="nucleotide sequence ID" value="NZ_BJNV01000006.1"/>
</dbReference>
<dbReference type="Proteomes" id="UP000318422">
    <property type="component" value="Unassembled WGS sequence"/>
</dbReference>
<evidence type="ECO:0000256" key="2">
    <source>
        <dbReference type="ARBA" id="ARBA00023315"/>
    </source>
</evidence>
<feature type="region of interest" description="Disordered" evidence="3">
    <location>
        <begin position="1"/>
        <end position="48"/>
    </location>
</feature>
<dbReference type="PANTHER" id="PTHR36837:SF5">
    <property type="entry name" value="POLY-3-HYDROXYBUTYRATE SYNTHASE"/>
    <property type="match status" value="1"/>
</dbReference>
<name>A0A4Y4CTL8_ZOORA</name>
<dbReference type="AlphaFoldDB" id="A0A4Y4CTL8"/>
<comment type="caution">
    <text evidence="6">The sequence shown here is derived from an EMBL/GenBank/DDBJ whole genome shotgun (WGS) entry which is preliminary data.</text>
</comment>
<dbReference type="EMBL" id="BJNV01000006">
    <property type="protein sequence ID" value="GEC94367.1"/>
    <property type="molecule type" value="Genomic_DNA"/>
</dbReference>
<keyword evidence="7" id="KW-1185">Reference proteome</keyword>
<evidence type="ECO:0000256" key="1">
    <source>
        <dbReference type="ARBA" id="ARBA00022679"/>
    </source>
</evidence>
<dbReference type="PANTHER" id="PTHR36837">
    <property type="entry name" value="POLY(3-HYDROXYALKANOATE) POLYMERASE SUBUNIT PHAC"/>
    <property type="match status" value="1"/>
</dbReference>
<dbReference type="GO" id="GO:0016746">
    <property type="term" value="F:acyltransferase activity"/>
    <property type="evidence" value="ECO:0007669"/>
    <property type="project" value="UniProtKB-KW"/>
</dbReference>
<feature type="compositionally biased region" description="Basic residues" evidence="3">
    <location>
        <begin position="1"/>
        <end position="12"/>
    </location>
</feature>
<dbReference type="InterPro" id="IPR010941">
    <property type="entry name" value="PhaC_N"/>
</dbReference>
<dbReference type="Pfam" id="PF12551">
    <property type="entry name" value="PHBC_N"/>
    <property type="match status" value="1"/>
</dbReference>
<accession>A0A4Y4CTL8</accession>
<evidence type="ECO:0000313" key="6">
    <source>
        <dbReference type="EMBL" id="GEC94367.1"/>
    </source>
</evidence>
<evidence type="ECO:0000313" key="7">
    <source>
        <dbReference type="Proteomes" id="UP000318422"/>
    </source>
</evidence>
<organism evidence="6 7">
    <name type="scientific">Zoogloea ramigera</name>
    <dbReference type="NCBI Taxonomy" id="350"/>
    <lineage>
        <taxon>Bacteria</taxon>
        <taxon>Pseudomonadati</taxon>
        <taxon>Pseudomonadota</taxon>
        <taxon>Betaproteobacteria</taxon>
        <taxon>Rhodocyclales</taxon>
        <taxon>Zoogloeaceae</taxon>
        <taxon>Zoogloea</taxon>
    </lineage>
</organism>
<dbReference type="GO" id="GO:0042619">
    <property type="term" value="P:poly-hydroxybutyrate biosynthetic process"/>
    <property type="evidence" value="ECO:0007669"/>
    <property type="project" value="InterPro"/>
</dbReference>
<keyword evidence="1" id="KW-0808">Transferase</keyword>
<dbReference type="InterPro" id="IPR022211">
    <property type="entry name" value="PHBC_N"/>
</dbReference>
<dbReference type="Gene3D" id="3.40.50.1820">
    <property type="entry name" value="alpha/beta hydrolase"/>
    <property type="match status" value="1"/>
</dbReference>
<evidence type="ECO:0000259" key="5">
    <source>
        <dbReference type="Pfam" id="PF12551"/>
    </source>
</evidence>
<gene>
    <name evidence="6" type="primary">phbC_1</name>
    <name evidence="6" type="ORF">ZRA01_04400</name>
</gene>
<dbReference type="OrthoDB" id="7208816at2"/>
<dbReference type="InterPro" id="IPR051321">
    <property type="entry name" value="PHA/PHB_synthase"/>
</dbReference>
<sequence>MNTPRPPRRKANPKATQPKPSRPAAQAAAKPPAALPNPPPPAPAAPCRNPLDMRFHAAVARATMSISPVALLLATVDWAAHLAGSPGKRLELVSLAQEHLRRITEYAGSVAFASPGFPALRCIAPPAQDKRFADPAWQGWPFNVMHQSFLLAEEWWQAATTGIAGVSPHHEHVVSFAARQLLDVFSPGNYLATNPVVLQRTASAAGLNLLNGLGNLTDDAARLLTGQPPAGAEAFAVGRDVAVTPGRVVLRTRLMELIQYAPTTGEVRPEPVLIVPAWIMKYYILDLSPHNSLVRYLVGQGFTVFCISWKNPGSDEAGMGMDDYLQLGLFAALDAINAIVPGRQVHAAGYCLGGTLLAIANAAMARDGDDRLASMTLFCAQTDFTEPGELALFIDEGEVSLLEAQMAETGYLSAGQMAGAFQLLRSYDLLWSRMVGEYLMGERAPMNDLMAWNADTTRLPARMHSQYLRQLFLNDALSEGRYLVGGRPVSLSDLDTPSYCVGTVTDHVAPWRSVHKLHYLTSVELRFVLTSGGHNAGIVTPPGQPRRHFQVLDRPAGENYIAPDEWLALAPRHEGSWWPDWSAWLAAHSDAPVAPPPMGTASHPALGDAPGTYVLEK</sequence>
<dbReference type="Pfam" id="PF07167">
    <property type="entry name" value="PhaC_N"/>
    <property type="match status" value="1"/>
</dbReference>
<keyword evidence="2" id="KW-0012">Acyltransferase</keyword>
<evidence type="ECO:0000256" key="3">
    <source>
        <dbReference type="SAM" id="MobiDB-lite"/>
    </source>
</evidence>
<feature type="domain" description="Poly-beta-hydroxybutyrate polymerase N-terminal" evidence="4">
    <location>
        <begin position="128"/>
        <end position="297"/>
    </location>
</feature>
<proteinExistence type="predicted"/>
<feature type="compositionally biased region" description="Pro residues" evidence="3">
    <location>
        <begin position="33"/>
        <end position="44"/>
    </location>
</feature>
<feature type="compositionally biased region" description="Low complexity" evidence="3">
    <location>
        <begin position="13"/>
        <end position="32"/>
    </location>
</feature>
<protein>
    <submittedName>
        <fullName evidence="6">Poly-beta-hydroxybutyrate polymerase</fullName>
    </submittedName>
</protein>